<dbReference type="AlphaFoldDB" id="A0A0D3CBE4"/>
<dbReference type="Gramene" id="Bo5g027050.1">
    <property type="protein sequence ID" value="Bo5g027050.1"/>
    <property type="gene ID" value="Bo5g027050"/>
</dbReference>
<proteinExistence type="predicted"/>
<accession>A0A0D3CBE4</accession>
<dbReference type="HOGENOM" id="CLU_2515776_0_0_1"/>
<reference evidence="2" key="2">
    <citation type="submission" date="2015-03" db="UniProtKB">
        <authorList>
            <consortium name="EnsemblPlants"/>
        </authorList>
    </citation>
    <scope>IDENTIFICATION</scope>
</reference>
<evidence type="ECO:0000313" key="3">
    <source>
        <dbReference type="Proteomes" id="UP000032141"/>
    </source>
</evidence>
<organism evidence="2 3">
    <name type="scientific">Brassica oleracea var. oleracea</name>
    <dbReference type="NCBI Taxonomy" id="109376"/>
    <lineage>
        <taxon>Eukaryota</taxon>
        <taxon>Viridiplantae</taxon>
        <taxon>Streptophyta</taxon>
        <taxon>Embryophyta</taxon>
        <taxon>Tracheophyta</taxon>
        <taxon>Spermatophyta</taxon>
        <taxon>Magnoliopsida</taxon>
        <taxon>eudicotyledons</taxon>
        <taxon>Gunneridae</taxon>
        <taxon>Pentapetalae</taxon>
        <taxon>rosids</taxon>
        <taxon>malvids</taxon>
        <taxon>Brassicales</taxon>
        <taxon>Brassicaceae</taxon>
        <taxon>Brassiceae</taxon>
        <taxon>Brassica</taxon>
    </lineage>
</organism>
<name>A0A0D3CBE4_BRAOL</name>
<protein>
    <submittedName>
        <fullName evidence="2">Uncharacterized protein</fullName>
    </submittedName>
</protein>
<evidence type="ECO:0000313" key="2">
    <source>
        <dbReference type="EnsemblPlants" id="Bo5g027050.1"/>
    </source>
</evidence>
<dbReference type="EnsemblPlants" id="Bo5g027050.1">
    <property type="protein sequence ID" value="Bo5g027050.1"/>
    <property type="gene ID" value="Bo5g027050"/>
</dbReference>
<feature type="region of interest" description="Disordered" evidence="1">
    <location>
        <begin position="1"/>
        <end position="26"/>
    </location>
</feature>
<dbReference type="Proteomes" id="UP000032141">
    <property type="component" value="Chromosome C5"/>
</dbReference>
<sequence length="85" mass="9697">MERELRCGSTSSRRHLSPFRLRSSSSSQPLFAMNLAGGGRELEDRYNVVVWGCCKPKTGQWRVKTKLHGRSRRSYQPGTGRAEKE</sequence>
<evidence type="ECO:0000256" key="1">
    <source>
        <dbReference type="SAM" id="MobiDB-lite"/>
    </source>
</evidence>
<reference evidence="2 3" key="1">
    <citation type="journal article" date="2014" name="Genome Biol.">
        <title>Transcriptome and methylome profiling reveals relics of genome dominance in the mesopolyploid Brassica oleracea.</title>
        <authorList>
            <person name="Parkin I.A."/>
            <person name="Koh C."/>
            <person name="Tang H."/>
            <person name="Robinson S.J."/>
            <person name="Kagale S."/>
            <person name="Clarke W.E."/>
            <person name="Town C.D."/>
            <person name="Nixon J."/>
            <person name="Krishnakumar V."/>
            <person name="Bidwell S.L."/>
            <person name="Denoeud F."/>
            <person name="Belcram H."/>
            <person name="Links M.G."/>
            <person name="Just J."/>
            <person name="Clarke C."/>
            <person name="Bender T."/>
            <person name="Huebert T."/>
            <person name="Mason A.S."/>
            <person name="Pires J.C."/>
            <person name="Barker G."/>
            <person name="Moore J."/>
            <person name="Walley P.G."/>
            <person name="Manoli S."/>
            <person name="Batley J."/>
            <person name="Edwards D."/>
            <person name="Nelson M.N."/>
            <person name="Wang X."/>
            <person name="Paterson A.H."/>
            <person name="King G."/>
            <person name="Bancroft I."/>
            <person name="Chalhoub B."/>
            <person name="Sharpe A.G."/>
        </authorList>
    </citation>
    <scope>NUCLEOTIDE SEQUENCE</scope>
    <source>
        <strain evidence="2 3">cv. TO1000</strain>
    </source>
</reference>
<keyword evidence="3" id="KW-1185">Reference proteome</keyword>
<dbReference type="OMA" id="QPLFAMN"/>